<dbReference type="EMBL" id="CAJVPT010017957">
    <property type="protein sequence ID" value="CAG8630090.1"/>
    <property type="molecule type" value="Genomic_DNA"/>
</dbReference>
<reference evidence="1" key="1">
    <citation type="submission" date="2021-06" db="EMBL/GenBank/DDBJ databases">
        <authorList>
            <person name="Kallberg Y."/>
            <person name="Tangrot J."/>
            <person name="Rosling A."/>
        </authorList>
    </citation>
    <scope>NUCLEOTIDE SEQUENCE</scope>
    <source>
        <strain evidence="1">CL356</strain>
    </source>
</reference>
<sequence length="240" mass="26329">MAPKVLVDDCDPSITYTGSWSIRSQVDPTSKEFNGTRPFPSPHVSWAYESLTALSKGTRIYMYGTLVQPLTGAPAFRVTIDDGEPVAFNSSGEIRPTEADTPVWSHVPLFYRGTSIQLYGTIEDGSSQALRFTLDATKHSTLSMPLNNSLPRHSILYQSQDLAPGEHQLTVTYLNTSSSVYLDYWVYNARTDSQEPDAGHSPDKGSTFNKRRMDAIIGGVTAAPSYLKPSTGGSLDILVW</sequence>
<keyword evidence="2" id="KW-1185">Reference proteome</keyword>
<dbReference type="Proteomes" id="UP000789525">
    <property type="component" value="Unassembled WGS sequence"/>
</dbReference>
<gene>
    <name evidence="1" type="ORF">ACOLOM_LOCUS7602</name>
</gene>
<organism evidence="1 2">
    <name type="scientific">Acaulospora colombiana</name>
    <dbReference type="NCBI Taxonomy" id="27376"/>
    <lineage>
        <taxon>Eukaryota</taxon>
        <taxon>Fungi</taxon>
        <taxon>Fungi incertae sedis</taxon>
        <taxon>Mucoromycota</taxon>
        <taxon>Glomeromycotina</taxon>
        <taxon>Glomeromycetes</taxon>
        <taxon>Diversisporales</taxon>
        <taxon>Acaulosporaceae</taxon>
        <taxon>Acaulospora</taxon>
    </lineage>
</organism>
<feature type="non-terminal residue" evidence="1">
    <location>
        <position position="240"/>
    </location>
</feature>
<evidence type="ECO:0000313" key="2">
    <source>
        <dbReference type="Proteomes" id="UP000789525"/>
    </source>
</evidence>
<name>A0ACA9N357_9GLOM</name>
<comment type="caution">
    <text evidence="1">The sequence shown here is derived from an EMBL/GenBank/DDBJ whole genome shotgun (WGS) entry which is preliminary data.</text>
</comment>
<evidence type="ECO:0000313" key="1">
    <source>
        <dbReference type="EMBL" id="CAG8630090.1"/>
    </source>
</evidence>
<protein>
    <submittedName>
        <fullName evidence="1">13540_t:CDS:1</fullName>
    </submittedName>
</protein>
<accession>A0ACA9N357</accession>
<proteinExistence type="predicted"/>